<protein>
    <submittedName>
        <fullName evidence="1">Uncharacterized protein</fullName>
    </submittedName>
</protein>
<dbReference type="EMBL" id="JBHSLL010000012">
    <property type="protein sequence ID" value="MFC5385138.1"/>
    <property type="molecule type" value="Genomic_DNA"/>
</dbReference>
<keyword evidence="2" id="KW-1185">Reference proteome</keyword>
<proteinExistence type="predicted"/>
<dbReference type="Proteomes" id="UP001596016">
    <property type="component" value="Unassembled WGS sequence"/>
</dbReference>
<organism evidence="1 2">
    <name type="scientific">Aquamicrobium segne</name>
    <dbReference type="NCBI Taxonomy" id="469547"/>
    <lineage>
        <taxon>Bacteria</taxon>
        <taxon>Pseudomonadati</taxon>
        <taxon>Pseudomonadota</taxon>
        <taxon>Alphaproteobacteria</taxon>
        <taxon>Hyphomicrobiales</taxon>
        <taxon>Phyllobacteriaceae</taxon>
        <taxon>Aquamicrobium</taxon>
    </lineage>
</organism>
<reference evidence="2" key="1">
    <citation type="journal article" date="2019" name="Int. J. Syst. Evol. Microbiol.">
        <title>The Global Catalogue of Microorganisms (GCM) 10K type strain sequencing project: providing services to taxonomists for standard genome sequencing and annotation.</title>
        <authorList>
            <consortium name="The Broad Institute Genomics Platform"/>
            <consortium name="The Broad Institute Genome Sequencing Center for Infectious Disease"/>
            <person name="Wu L."/>
            <person name="Ma J."/>
        </authorList>
    </citation>
    <scope>NUCLEOTIDE SEQUENCE [LARGE SCALE GENOMIC DNA]</scope>
    <source>
        <strain evidence="2">CGMCC 4.1415</strain>
    </source>
</reference>
<dbReference type="RefSeq" id="WP_378228017.1">
    <property type="nucleotide sequence ID" value="NZ_JBHSLL010000012.1"/>
</dbReference>
<name>A0ABW0GXD0_9HYPH</name>
<evidence type="ECO:0000313" key="2">
    <source>
        <dbReference type="Proteomes" id="UP001596016"/>
    </source>
</evidence>
<comment type="caution">
    <text evidence="1">The sequence shown here is derived from an EMBL/GenBank/DDBJ whole genome shotgun (WGS) entry which is preliminary data.</text>
</comment>
<accession>A0ABW0GXD0</accession>
<sequence length="73" mass="8035">MKRDRASELRAIAEGRLMLNVRNGVTVSRSMLAMIADELDAERAAHAETKRELAAKAWSDLELSTSPQGGDHE</sequence>
<evidence type="ECO:0000313" key="1">
    <source>
        <dbReference type="EMBL" id="MFC5385138.1"/>
    </source>
</evidence>
<gene>
    <name evidence="1" type="ORF">ACFPLB_04060</name>
</gene>